<dbReference type="PANTHER" id="PTHR46006">
    <property type="entry name" value="RHO GUANINE NUCLEOTIDE EXCHANGE FACTOR AT 64C, ISOFORM A"/>
    <property type="match status" value="1"/>
</dbReference>
<feature type="region of interest" description="Disordered" evidence="7">
    <location>
        <begin position="214"/>
        <end position="235"/>
    </location>
</feature>
<feature type="compositionally biased region" description="Low complexity" evidence="7">
    <location>
        <begin position="1135"/>
        <end position="1148"/>
    </location>
</feature>
<evidence type="ECO:0000256" key="2">
    <source>
        <dbReference type="ARBA" id="ARBA00015110"/>
    </source>
</evidence>
<dbReference type="Gene3D" id="2.30.29.30">
    <property type="entry name" value="Pleckstrin-homology domain (PH domain)/Phosphotyrosine-binding domain (PTB)"/>
    <property type="match status" value="1"/>
</dbReference>
<comment type="subcellular location">
    <subcellularLocation>
        <location evidence="1">Cytoplasm</location>
    </subcellularLocation>
</comment>
<dbReference type="SUPFAM" id="SSF47473">
    <property type="entry name" value="EF-hand"/>
    <property type="match status" value="1"/>
</dbReference>
<feature type="compositionally biased region" description="Basic and acidic residues" evidence="7">
    <location>
        <begin position="1567"/>
        <end position="1587"/>
    </location>
</feature>
<feature type="region of interest" description="Disordered" evidence="7">
    <location>
        <begin position="432"/>
        <end position="451"/>
    </location>
</feature>
<evidence type="ECO:0000256" key="4">
    <source>
        <dbReference type="ARBA" id="ARBA00022443"/>
    </source>
</evidence>
<dbReference type="Pfam" id="PF02205">
    <property type="entry name" value="WH2"/>
    <property type="match status" value="1"/>
</dbReference>
<evidence type="ECO:0000256" key="3">
    <source>
        <dbReference type="ARBA" id="ARBA00020728"/>
    </source>
</evidence>
<dbReference type="EMBL" id="KZ819321">
    <property type="protein sequence ID" value="PWN23881.1"/>
    <property type="molecule type" value="Genomic_DNA"/>
</dbReference>
<dbReference type="Pfam" id="PF12763">
    <property type="entry name" value="EH"/>
    <property type="match status" value="1"/>
</dbReference>
<dbReference type="Gene3D" id="1.20.900.10">
    <property type="entry name" value="Dbl homology (DH) domain"/>
    <property type="match status" value="1"/>
</dbReference>
<dbReference type="SMART" id="SM00326">
    <property type="entry name" value="SH3"/>
    <property type="match status" value="2"/>
</dbReference>
<dbReference type="PANTHER" id="PTHR46006:SF6">
    <property type="entry name" value="INTERSECTIN-2 ISOFORM X1"/>
    <property type="match status" value="1"/>
</dbReference>
<keyword evidence="5" id="KW-0963">Cytoplasm</keyword>
<feature type="region of interest" description="Disordered" evidence="7">
    <location>
        <begin position="497"/>
        <end position="1084"/>
    </location>
</feature>
<feature type="compositionally biased region" description="Low complexity" evidence="7">
    <location>
        <begin position="610"/>
        <end position="647"/>
    </location>
</feature>
<evidence type="ECO:0000256" key="7">
    <source>
        <dbReference type="SAM" id="MobiDB-lite"/>
    </source>
</evidence>
<evidence type="ECO:0000259" key="10">
    <source>
        <dbReference type="PROSITE" id="PS50031"/>
    </source>
</evidence>
<feature type="compositionally biased region" description="Polar residues" evidence="7">
    <location>
        <begin position="1397"/>
        <end position="1424"/>
    </location>
</feature>
<name>A0A316UHS5_9BASI</name>
<dbReference type="InterPro" id="IPR051480">
    <property type="entry name" value="Endocytic_GEF_Adapter"/>
</dbReference>
<dbReference type="SUPFAM" id="SSF50729">
    <property type="entry name" value="PH domain-like"/>
    <property type="match status" value="1"/>
</dbReference>
<evidence type="ECO:0000313" key="14">
    <source>
        <dbReference type="Proteomes" id="UP000245942"/>
    </source>
</evidence>
<gene>
    <name evidence="13" type="ORF">BCV69DRAFT_279790</name>
</gene>
<dbReference type="InterPro" id="IPR001452">
    <property type="entry name" value="SH3_domain"/>
</dbReference>
<feature type="compositionally biased region" description="Low complexity" evidence="7">
    <location>
        <begin position="10"/>
        <end position="33"/>
    </location>
</feature>
<dbReference type="InterPro" id="IPR000219">
    <property type="entry name" value="DH_dom"/>
</dbReference>
<feature type="region of interest" description="Disordered" evidence="7">
    <location>
        <begin position="1"/>
        <end position="65"/>
    </location>
</feature>
<feature type="compositionally biased region" description="Acidic residues" evidence="7">
    <location>
        <begin position="1440"/>
        <end position="1449"/>
    </location>
</feature>
<dbReference type="PROSITE" id="PS50222">
    <property type="entry name" value="EF_HAND_2"/>
    <property type="match status" value="1"/>
</dbReference>
<dbReference type="InterPro" id="IPR011992">
    <property type="entry name" value="EF-hand-dom_pair"/>
</dbReference>
<feature type="compositionally biased region" description="Polar residues" evidence="7">
    <location>
        <begin position="1149"/>
        <end position="1158"/>
    </location>
</feature>
<evidence type="ECO:0000259" key="11">
    <source>
        <dbReference type="PROSITE" id="PS50222"/>
    </source>
</evidence>
<feature type="compositionally biased region" description="Basic and acidic residues" evidence="7">
    <location>
        <begin position="710"/>
        <end position="731"/>
    </location>
</feature>
<feature type="compositionally biased region" description="Polar residues" evidence="7">
    <location>
        <begin position="992"/>
        <end position="1001"/>
    </location>
</feature>
<dbReference type="InterPro" id="IPR001331">
    <property type="entry name" value="GDS_CDC24_CS"/>
</dbReference>
<dbReference type="GO" id="GO:0035025">
    <property type="term" value="P:positive regulation of Rho protein signal transduction"/>
    <property type="evidence" value="ECO:0007669"/>
    <property type="project" value="TreeGrafter"/>
</dbReference>
<dbReference type="SUPFAM" id="SSF50044">
    <property type="entry name" value="SH3-domain"/>
    <property type="match status" value="2"/>
</dbReference>
<dbReference type="Proteomes" id="UP000245942">
    <property type="component" value="Unassembled WGS sequence"/>
</dbReference>
<dbReference type="GO" id="GO:0005085">
    <property type="term" value="F:guanyl-nucleotide exchange factor activity"/>
    <property type="evidence" value="ECO:0007669"/>
    <property type="project" value="InterPro"/>
</dbReference>
<feature type="compositionally biased region" description="Low complexity" evidence="7">
    <location>
        <begin position="42"/>
        <end position="65"/>
    </location>
</feature>
<feature type="region of interest" description="Disordered" evidence="7">
    <location>
        <begin position="1101"/>
        <end position="1224"/>
    </location>
</feature>
<feature type="compositionally biased region" description="Basic and acidic residues" evidence="7">
    <location>
        <begin position="767"/>
        <end position="809"/>
    </location>
</feature>
<feature type="compositionally biased region" description="Acidic residues" evidence="7">
    <location>
        <begin position="972"/>
        <end position="988"/>
    </location>
</feature>
<feature type="compositionally biased region" description="Low complexity" evidence="7">
    <location>
        <begin position="1017"/>
        <end position="1029"/>
    </location>
</feature>
<evidence type="ECO:0000259" key="9">
    <source>
        <dbReference type="PROSITE" id="PS50010"/>
    </source>
</evidence>
<feature type="compositionally biased region" description="Basic and acidic residues" evidence="7">
    <location>
        <begin position="563"/>
        <end position="602"/>
    </location>
</feature>
<dbReference type="InterPro" id="IPR003124">
    <property type="entry name" value="WH2_dom"/>
</dbReference>
<feature type="compositionally biased region" description="Polar residues" evidence="7">
    <location>
        <begin position="1373"/>
        <end position="1390"/>
    </location>
</feature>
<feature type="compositionally biased region" description="Low complexity" evidence="7">
    <location>
        <begin position="676"/>
        <end position="686"/>
    </location>
</feature>
<feature type="compositionally biased region" description="Acidic residues" evidence="7">
    <location>
        <begin position="1185"/>
        <end position="1194"/>
    </location>
</feature>
<feature type="compositionally biased region" description="Basic and acidic residues" evidence="7">
    <location>
        <begin position="651"/>
        <end position="669"/>
    </location>
</feature>
<feature type="compositionally biased region" description="Low complexity" evidence="7">
    <location>
        <begin position="866"/>
        <end position="888"/>
    </location>
</feature>
<dbReference type="GO" id="GO:0003779">
    <property type="term" value="F:actin binding"/>
    <property type="evidence" value="ECO:0007669"/>
    <property type="project" value="InterPro"/>
</dbReference>
<dbReference type="GO" id="GO:0005737">
    <property type="term" value="C:cytoplasm"/>
    <property type="evidence" value="ECO:0007669"/>
    <property type="project" value="UniProtKB-SubCell"/>
</dbReference>
<dbReference type="STRING" id="1684307.A0A316UHS5"/>
<feature type="compositionally biased region" description="Low complexity" evidence="7">
    <location>
        <begin position="842"/>
        <end position="853"/>
    </location>
</feature>
<dbReference type="GeneID" id="37013108"/>
<dbReference type="SMART" id="SM00027">
    <property type="entry name" value="EH"/>
    <property type="match status" value="1"/>
</dbReference>
<feature type="compositionally biased region" description="Polar residues" evidence="7">
    <location>
        <begin position="1588"/>
        <end position="1598"/>
    </location>
</feature>
<dbReference type="PROSITE" id="PS50031">
    <property type="entry name" value="EH"/>
    <property type="match status" value="1"/>
</dbReference>
<dbReference type="GO" id="GO:0005509">
    <property type="term" value="F:calcium ion binding"/>
    <property type="evidence" value="ECO:0007669"/>
    <property type="project" value="InterPro"/>
</dbReference>
<dbReference type="Pfam" id="PF00018">
    <property type="entry name" value="SH3_1"/>
    <property type="match status" value="1"/>
</dbReference>
<feature type="region of interest" description="Disordered" evidence="7">
    <location>
        <begin position="1371"/>
        <end position="1723"/>
    </location>
</feature>
<feature type="compositionally biased region" description="Low complexity" evidence="7">
    <location>
        <begin position="1653"/>
        <end position="1671"/>
    </location>
</feature>
<dbReference type="InterPro" id="IPR000261">
    <property type="entry name" value="EH_dom"/>
</dbReference>
<dbReference type="Pfam" id="PF00621">
    <property type="entry name" value="RhoGEF"/>
    <property type="match status" value="1"/>
</dbReference>
<feature type="domain" description="WH2" evidence="12">
    <location>
        <begin position="1082"/>
        <end position="1099"/>
    </location>
</feature>
<feature type="compositionally biased region" description="Basic and acidic residues" evidence="7">
    <location>
        <begin position="497"/>
        <end position="534"/>
    </location>
</feature>
<sequence>MYPTGGGQQWGQPGQQQGGYQQPQQTGYMQSQPTGYPQQGGYMQAQQTGYPQQQQRPMQPGMGMAPQQTGFMGQQPTGMMGGMGMGRPMGVPSPGMLGPGGSGQMMPQGGQQRFLSPNTGMMPQQTGMMMPQHTAMPMGMSNMNMRSPQPTGFMGSQPTGFMGPQPTGFMGAQPTGMPMDPRLQLMSTQFLPAMQPFSGAPTASNMNFSNASMQPSNFQSSIQNLSQQQQGSREPKIPWALSKEERKSYDSIFRAWDQQATGFISGDVAREVFGQSGIDRDSLMQIWHLSDTENRGKLNQAEFHVAMGLIYRALNGNDVPSELPPDLVPPSAKQLNESVDFLKDLLKRDTTVRTSTGLNLPEAGSNRNASYSKSHSLYQNPVAPKQDATAYKHEDTSDTGYRSSSRHLDRNTVRFKGESKADDLSEMKRQLENTQRMLDSRDDEDNEDEREIEKEMEDLRFRIRRIQDDIDYYNRRGGRDAADQRRKAERELMQLMHERLPQLERRLEEKDKKKRDKKLDESRARDLRNQEGNRRGASSTYDSDRERDRYDSSRSNGEYLRGSYERSDDRDRERSRDRYDDDRNRDYDPSQRRDRDRNDRVRSPPPAPASPAQNSRAAPAPPAAAAAPALSPAPTPAAAATPAAGPPKNMTPEERQAWIRSEAQRRISERMQALGASAPPSTATDSSVEDRLRAERAEADARAAAADQESAAREQARRARLEEQKLAKDKTAVNTVKSELAEAAKGPDAPPAPVLQAAREQIDEDEQMIRRREEVLAKEKSQREARFKKLQEEEEEAQRQEELFKERQGKFSGKTSQPATPSALPPPSRKKAGGPPPPPPTRSRAAPTPAAAAVPPPPQAPPAVSPPATSTPMASTPSAAPSGGPSSTNPFHRLQGGGVASPAAAGAPGGTNPFFRGGNDAGAVGSSKPSPAAVNANLPPASRPAAKSVPSAAPAARGPSGPRPPPPSHDDDWGDSDKEEEDDDDDDGPGSTTRATRQNLAQALFSGLVPSGGGSSGRSTPTPTNAAPSSAPPAPPAAPPAPQAPPAPSAPPAPAAPAAPPAPPGAFPSPAAAPSVPAGPVDRGALLGQIAGGLKLKKAVTRDASGPPVSGKVIGDAAPPVQKYVPPPSPPPAPSSDDPSAADDSFASRNPNRQSVDWANNLAADQMNGGPPRAAFVPDEPSLREEEESDDDQAGPESLDGPSLAHRAAPGLDTSTAHGSLSMDTPAALEGDAAADALDDFDTSRTIRVRTLYPYAGQRDEDLSFEENALVLAHPGKDVSSDWMYGTLLTGGAGKKGLFPKAYAAELTNAVHARALYDFAGGSIDEASFSEGDELKVVDQEDASWWKVEHGDSIKIAPATYLEIIAGTHGYGHTQSTQPQSKAEPNSRDLSTADAVSASSQRLDSASQPSSAENAQSRGVSQQTGNGGPPAANYGRDAEDSQDEDDYDSDSTTGWSSSSDEDNDDPNDTPSSEVEGQEEEEETEEAHEARAAERMRVLEAAGLLVKSGQGQGPPPPPGARPAENLLLRRKATVRRGPRPEAPARKRTAKKAAKPERPLPAPPTPARDAPEPERHREEQMEDAYDRFTKLQSEMNNMRVSFSAQSSAGSASGSHDQPFVAPASVESLRVTTPPPRSGTGTPAGDTHPSETTPESRSGGRFSSFASSLRSKAGQLTASQPERRATPVISGPMSNVTENADQPMRTPSSSSSAPPPPSATSSTWGSFVGSEALATLPDKERKRQEAIFELCQTEATHVRDLQTIIEVFYNSIEEQKLLDDKARMVIFANIEDVMIASVSFLSDLEERQRTSRLYVDHIGDILSRHIPAMRVYLPYCTNQTTASQILQAERARNQPLDNLLGRLRAGQGRGLDLASYLLTPMQRMTRYPLLIGQILKYTEADHADWEALKRANTIAEGILASTNERIRENESRERLRLLSQTLYVGDEARIDLTKPTRFMGDRRILKEEVLGKAKSKSGRKLTLILCNDLLLILTGPHLYRMPAPLEEIVVKEASSGIKSRAEGTFQIVIGGTEKIGLRCSSVRACHYWMRSIEEARSECLAAAMASQADSRQQRRRSSKLA</sequence>
<dbReference type="CDD" id="cd00174">
    <property type="entry name" value="SH3"/>
    <property type="match status" value="2"/>
</dbReference>
<dbReference type="InterPro" id="IPR036028">
    <property type="entry name" value="SH3-like_dom_sf"/>
</dbReference>
<dbReference type="GO" id="GO:0035556">
    <property type="term" value="P:intracellular signal transduction"/>
    <property type="evidence" value="ECO:0007669"/>
    <property type="project" value="InterPro"/>
</dbReference>
<feature type="domain" description="EH" evidence="10">
    <location>
        <begin position="245"/>
        <end position="334"/>
    </location>
</feature>
<evidence type="ECO:0000313" key="13">
    <source>
        <dbReference type="EMBL" id="PWN23881.1"/>
    </source>
</evidence>
<evidence type="ECO:0000256" key="1">
    <source>
        <dbReference type="ARBA" id="ARBA00004496"/>
    </source>
</evidence>
<feature type="compositionally biased region" description="Pro residues" evidence="7">
    <location>
        <begin position="1030"/>
        <end position="1067"/>
    </location>
</feature>
<dbReference type="PROSITE" id="PS00741">
    <property type="entry name" value="DH_1"/>
    <property type="match status" value="1"/>
</dbReference>
<feature type="compositionally biased region" description="Low complexity" evidence="7">
    <location>
        <begin position="216"/>
        <end position="232"/>
    </location>
</feature>
<feature type="compositionally biased region" description="Basic and acidic residues" evidence="7">
    <location>
        <begin position="542"/>
        <end position="552"/>
    </location>
</feature>
<accession>A0A316UHS5</accession>
<dbReference type="OrthoDB" id="1716625at2759"/>
<dbReference type="Gene3D" id="2.30.30.40">
    <property type="entry name" value="SH3 Domains"/>
    <property type="match status" value="2"/>
</dbReference>
<feature type="compositionally biased region" description="Acidic residues" evidence="7">
    <location>
        <begin position="1475"/>
        <end position="1485"/>
    </location>
</feature>
<proteinExistence type="predicted"/>
<feature type="compositionally biased region" description="Basic and acidic residues" evidence="7">
    <location>
        <begin position="1486"/>
        <end position="1497"/>
    </location>
</feature>
<dbReference type="Gene3D" id="1.10.238.10">
    <property type="entry name" value="EF-hand"/>
    <property type="match status" value="1"/>
</dbReference>
<feature type="compositionally biased region" description="Acidic residues" evidence="7">
    <location>
        <begin position="441"/>
        <end position="450"/>
    </location>
</feature>
<feature type="compositionally biased region" description="Polar residues" evidence="7">
    <location>
        <begin position="1213"/>
        <end position="1223"/>
    </location>
</feature>
<keyword evidence="4 6" id="KW-0728">SH3 domain</keyword>
<dbReference type="PROSITE" id="PS51082">
    <property type="entry name" value="WH2"/>
    <property type="match status" value="1"/>
</dbReference>
<dbReference type="PROSITE" id="PS50002">
    <property type="entry name" value="SH3"/>
    <property type="match status" value="1"/>
</dbReference>
<dbReference type="CDD" id="cd00052">
    <property type="entry name" value="EH"/>
    <property type="match status" value="1"/>
</dbReference>
<dbReference type="SMART" id="SM00233">
    <property type="entry name" value="PH"/>
    <property type="match status" value="1"/>
</dbReference>
<dbReference type="CDD" id="cd00160">
    <property type="entry name" value="RhoGEF"/>
    <property type="match status" value="1"/>
</dbReference>
<dbReference type="SUPFAM" id="SSF48065">
    <property type="entry name" value="DBL homology domain (DH-domain)"/>
    <property type="match status" value="1"/>
</dbReference>
<dbReference type="SMART" id="SM00325">
    <property type="entry name" value="RhoGEF"/>
    <property type="match status" value="1"/>
</dbReference>
<keyword evidence="14" id="KW-1185">Reference proteome</keyword>
<evidence type="ECO:0000256" key="5">
    <source>
        <dbReference type="ARBA" id="ARBA00022490"/>
    </source>
</evidence>
<reference evidence="13 14" key="1">
    <citation type="journal article" date="2018" name="Mol. Biol. Evol.">
        <title>Broad Genomic Sampling Reveals a Smut Pathogenic Ancestry of the Fungal Clade Ustilaginomycotina.</title>
        <authorList>
            <person name="Kijpornyongpan T."/>
            <person name="Mondo S.J."/>
            <person name="Barry K."/>
            <person name="Sandor L."/>
            <person name="Lee J."/>
            <person name="Lipzen A."/>
            <person name="Pangilinan J."/>
            <person name="LaButti K."/>
            <person name="Hainaut M."/>
            <person name="Henrissat B."/>
            <person name="Grigoriev I.V."/>
            <person name="Spatafora J.W."/>
            <person name="Aime M.C."/>
        </authorList>
    </citation>
    <scope>NUCLEOTIDE SEQUENCE [LARGE SCALE GENOMIC DNA]</scope>
    <source>
        <strain evidence="13 14">MCA 4718</strain>
    </source>
</reference>
<feature type="domain" description="SH3" evidence="8">
    <location>
        <begin position="1308"/>
        <end position="1367"/>
    </location>
</feature>
<dbReference type="InterPro" id="IPR001849">
    <property type="entry name" value="PH_domain"/>
</dbReference>
<feature type="domain" description="EF-hand" evidence="11">
    <location>
        <begin position="278"/>
        <end position="313"/>
    </location>
</feature>
<feature type="compositionally biased region" description="Basic and acidic residues" evidence="7">
    <location>
        <begin position="688"/>
        <end position="701"/>
    </location>
</feature>
<dbReference type="RefSeq" id="XP_025351041.1">
    <property type="nucleotide sequence ID" value="XM_025491374.1"/>
</dbReference>
<protein>
    <recommendedName>
        <fullName evidence="2">Actin cytoskeleton-regulatory complex protein PAN1</fullName>
    </recommendedName>
    <alternativeName>
        <fullName evidence="3">Actin cytoskeleton-regulatory complex protein pan1</fullName>
    </alternativeName>
</protein>
<feature type="compositionally biased region" description="Pro residues" evidence="7">
    <location>
        <begin position="1125"/>
        <end position="1134"/>
    </location>
</feature>
<dbReference type="PROSITE" id="PS50010">
    <property type="entry name" value="DH_2"/>
    <property type="match status" value="1"/>
</dbReference>
<dbReference type="InterPro" id="IPR011993">
    <property type="entry name" value="PH-like_dom_sf"/>
</dbReference>
<feature type="compositionally biased region" description="Pro residues" evidence="7">
    <location>
        <begin position="854"/>
        <end position="865"/>
    </location>
</feature>
<feature type="compositionally biased region" description="Basic residues" evidence="7">
    <location>
        <begin position="1527"/>
        <end position="1536"/>
    </location>
</feature>
<dbReference type="InterPro" id="IPR002048">
    <property type="entry name" value="EF_hand_dom"/>
</dbReference>
<evidence type="ECO:0000259" key="8">
    <source>
        <dbReference type="PROSITE" id="PS50002"/>
    </source>
</evidence>
<feature type="compositionally biased region" description="Low complexity" evidence="7">
    <location>
        <begin position="939"/>
        <end position="960"/>
    </location>
</feature>
<feature type="domain" description="DH" evidence="9">
    <location>
        <begin position="1739"/>
        <end position="1922"/>
    </location>
</feature>
<feature type="compositionally biased region" description="Low complexity" evidence="7">
    <location>
        <begin position="1068"/>
        <end position="1080"/>
    </location>
</feature>
<dbReference type="InterPro" id="IPR035899">
    <property type="entry name" value="DBL_dom_sf"/>
</dbReference>
<evidence type="ECO:0000259" key="12">
    <source>
        <dbReference type="PROSITE" id="PS51082"/>
    </source>
</evidence>
<feature type="compositionally biased region" description="Low complexity" evidence="7">
    <location>
        <begin position="1599"/>
        <end position="1612"/>
    </location>
</feature>
<feature type="region of interest" description="Disordered" evidence="7">
    <location>
        <begin position="381"/>
        <end position="410"/>
    </location>
</feature>
<evidence type="ECO:0000256" key="6">
    <source>
        <dbReference type="PROSITE-ProRule" id="PRU00192"/>
    </source>
</evidence>
<organism evidence="13 14">
    <name type="scientific">Pseudomicrostroma glucosiphilum</name>
    <dbReference type="NCBI Taxonomy" id="1684307"/>
    <lineage>
        <taxon>Eukaryota</taxon>
        <taxon>Fungi</taxon>
        <taxon>Dikarya</taxon>
        <taxon>Basidiomycota</taxon>
        <taxon>Ustilaginomycotina</taxon>
        <taxon>Exobasidiomycetes</taxon>
        <taxon>Microstromatales</taxon>
        <taxon>Microstromatales incertae sedis</taxon>
        <taxon>Pseudomicrostroma</taxon>
    </lineage>
</organism>